<dbReference type="OrthoDB" id="3793428at2759"/>
<protein>
    <submittedName>
        <fullName evidence="1">Uncharacterized protein</fullName>
    </submittedName>
</protein>
<dbReference type="EMBL" id="KZ805326">
    <property type="protein sequence ID" value="PVI03944.1"/>
    <property type="molecule type" value="Genomic_DNA"/>
</dbReference>
<proteinExistence type="predicted"/>
<dbReference type="AlphaFoldDB" id="A0A2V1E2Q9"/>
<name>A0A2V1E2Q9_9PLEO</name>
<sequence length="355" mass="40586">MAQLSIPERRKAFKDRTLLAGLPVPDKSWYRNNSPTGSYTPMPFTKENFICGFFLSRGDYYIIRDEVVEALKQKDLFKMKSFNDPDVMYDFVWPIYAMIEKHAIMSHVVPAGWKYHMIFKFIHATAAWMRERDEKNELAWPFYPAEDWGQGNSKKLKTSLLSYRVKITVHDPDPTFFLPTNLSFLSAGLPSDPLAGFPSTSRFFGAKTTPKPIPADDNTSPARKEVTFLFLRELIDGGGQEPSNVDGYWVKQLSFARLQDVLHEKMVVEKESGMKIYFAHPLAGNRMVVIENDEQLHYAMGCLLPHAVSSIELVSPSFAYATASMEHGFSFLLLNQQQKYGQNWKMGNTEYLSVT</sequence>
<dbReference type="Proteomes" id="UP000244855">
    <property type="component" value="Unassembled WGS sequence"/>
</dbReference>
<organism evidence="1 2">
    <name type="scientific">Periconia macrospinosa</name>
    <dbReference type="NCBI Taxonomy" id="97972"/>
    <lineage>
        <taxon>Eukaryota</taxon>
        <taxon>Fungi</taxon>
        <taxon>Dikarya</taxon>
        <taxon>Ascomycota</taxon>
        <taxon>Pezizomycotina</taxon>
        <taxon>Dothideomycetes</taxon>
        <taxon>Pleosporomycetidae</taxon>
        <taxon>Pleosporales</taxon>
        <taxon>Massarineae</taxon>
        <taxon>Periconiaceae</taxon>
        <taxon>Periconia</taxon>
    </lineage>
</organism>
<keyword evidence="2" id="KW-1185">Reference proteome</keyword>
<reference evidence="1 2" key="1">
    <citation type="journal article" date="2018" name="Sci. Rep.">
        <title>Comparative genomics provides insights into the lifestyle and reveals functional heterogeneity of dark septate endophytic fungi.</title>
        <authorList>
            <person name="Knapp D.G."/>
            <person name="Nemeth J.B."/>
            <person name="Barry K."/>
            <person name="Hainaut M."/>
            <person name="Henrissat B."/>
            <person name="Johnson J."/>
            <person name="Kuo A."/>
            <person name="Lim J.H.P."/>
            <person name="Lipzen A."/>
            <person name="Nolan M."/>
            <person name="Ohm R.A."/>
            <person name="Tamas L."/>
            <person name="Grigoriev I.V."/>
            <person name="Spatafora J.W."/>
            <person name="Nagy L.G."/>
            <person name="Kovacs G.M."/>
        </authorList>
    </citation>
    <scope>NUCLEOTIDE SEQUENCE [LARGE SCALE GENOMIC DNA]</scope>
    <source>
        <strain evidence="1 2">DSE2036</strain>
    </source>
</reference>
<accession>A0A2V1E2Q9</accession>
<evidence type="ECO:0000313" key="2">
    <source>
        <dbReference type="Proteomes" id="UP000244855"/>
    </source>
</evidence>
<evidence type="ECO:0000313" key="1">
    <source>
        <dbReference type="EMBL" id="PVI03944.1"/>
    </source>
</evidence>
<gene>
    <name evidence="1" type="ORF">DM02DRAFT_625465</name>
</gene>